<dbReference type="GO" id="GO:0005737">
    <property type="term" value="C:cytoplasm"/>
    <property type="evidence" value="ECO:0007669"/>
    <property type="project" value="UniProtKB-SubCell"/>
</dbReference>
<evidence type="ECO:0000256" key="2">
    <source>
        <dbReference type="ARBA" id="ARBA00022795"/>
    </source>
</evidence>
<dbReference type="RefSeq" id="WP_004086083.1">
    <property type="nucleotide sequence ID" value="NZ_CABKOK010000001.1"/>
</dbReference>
<keyword evidence="8" id="KW-0282">Flagellum</keyword>
<comment type="similarity">
    <text evidence="5">Belongs to the FliW family.</text>
</comment>
<comment type="function">
    <text evidence="5">Acts as an anti-CsrA protein, binds CsrA and prevents it from repressing translation of its target genes, one of which is flagellin. Binds to flagellin and participates in the assembly of the flagellum.</text>
</comment>
<evidence type="ECO:0000313" key="6">
    <source>
        <dbReference type="EMBL" id="AQQ59662.1"/>
    </source>
</evidence>
<dbReference type="GeneID" id="60656280"/>
<dbReference type="KEGG" id="hbl:XJ32_05665"/>
<protein>
    <recommendedName>
        <fullName evidence="5">Flagellar assembly factor FliW</fullName>
    </recommendedName>
</protein>
<dbReference type="GO" id="GO:0044780">
    <property type="term" value="P:bacterial-type flagellum assembly"/>
    <property type="evidence" value="ECO:0007669"/>
    <property type="project" value="UniProtKB-UniRule"/>
</dbReference>
<dbReference type="STRING" id="37372.XJ32_05665"/>
<organism evidence="8 9">
    <name type="scientific">Helicobacter bilis</name>
    <dbReference type="NCBI Taxonomy" id="37372"/>
    <lineage>
        <taxon>Bacteria</taxon>
        <taxon>Pseudomonadati</taxon>
        <taxon>Campylobacterota</taxon>
        <taxon>Epsilonproteobacteria</taxon>
        <taxon>Campylobacterales</taxon>
        <taxon>Helicobacteraceae</taxon>
        <taxon>Helicobacter</taxon>
    </lineage>
</organism>
<evidence type="ECO:0000313" key="11">
    <source>
        <dbReference type="Proteomes" id="UP000188298"/>
    </source>
</evidence>
<dbReference type="Proteomes" id="UP000029857">
    <property type="component" value="Unassembled WGS sequence"/>
</dbReference>
<comment type="subcellular location">
    <subcellularLocation>
        <location evidence="5">Cytoplasm</location>
    </subcellularLocation>
</comment>
<keyword evidence="8" id="KW-0969">Cilium</keyword>
<dbReference type="NCBIfam" id="NF009790">
    <property type="entry name" value="PRK13282.1"/>
    <property type="match status" value="1"/>
</dbReference>
<evidence type="ECO:0000313" key="8">
    <source>
        <dbReference type="EMBL" id="TLE11519.1"/>
    </source>
</evidence>
<accession>A0A099V2Q5</accession>
<evidence type="ECO:0000313" key="7">
    <source>
        <dbReference type="EMBL" id="TLE03184.1"/>
    </source>
</evidence>
<reference evidence="9 10" key="1">
    <citation type="journal article" date="2014" name="Genome Announc.">
        <title>Draft genome sequences of eight enterohepatic helicobacter species isolated from both laboratory and wild rodents.</title>
        <authorList>
            <person name="Sheh A."/>
            <person name="Shen Z."/>
            <person name="Fox J.G."/>
        </authorList>
    </citation>
    <scope>NUCLEOTIDE SEQUENCE [LARGE SCALE GENOMIC DNA]</scope>
    <source>
        <strain evidence="8 9">ATCC 49320</strain>
        <strain evidence="7 10">Missouri</strain>
    </source>
</reference>
<evidence type="ECO:0000256" key="1">
    <source>
        <dbReference type="ARBA" id="ARBA00022490"/>
    </source>
</evidence>
<reference evidence="8" key="3">
    <citation type="submission" date="2018-04" db="EMBL/GenBank/DDBJ databases">
        <authorList>
            <person name="Sheh A."/>
            <person name="Shen Z."/>
            <person name="Mannion A.J."/>
            <person name="Fox J.G."/>
        </authorList>
    </citation>
    <scope>NUCLEOTIDE SEQUENCE</scope>
    <source>
        <strain evidence="8">ATCC 49320</strain>
        <strain evidence="7">Missouri</strain>
    </source>
</reference>
<name>A0A099V2Q5_9HELI</name>
<dbReference type="Proteomes" id="UP000188298">
    <property type="component" value="Chromosome"/>
</dbReference>
<keyword evidence="8" id="KW-0966">Cell projection</keyword>
<dbReference type="Pfam" id="PF02623">
    <property type="entry name" value="FliW"/>
    <property type="match status" value="1"/>
</dbReference>
<evidence type="ECO:0000256" key="4">
    <source>
        <dbReference type="ARBA" id="ARBA00023186"/>
    </source>
</evidence>
<dbReference type="InterPro" id="IPR024046">
    <property type="entry name" value="Flagellar_assmbl_FliW_dom_sf"/>
</dbReference>
<evidence type="ECO:0000256" key="5">
    <source>
        <dbReference type="HAMAP-Rule" id="MF_01185"/>
    </source>
</evidence>
<evidence type="ECO:0000256" key="3">
    <source>
        <dbReference type="ARBA" id="ARBA00022845"/>
    </source>
</evidence>
<dbReference type="HAMAP" id="MF_01185">
    <property type="entry name" value="FliW"/>
    <property type="match status" value="1"/>
</dbReference>
<keyword evidence="2 5" id="KW-1005">Bacterial flagellum biogenesis</keyword>
<dbReference type="PANTHER" id="PTHR39190:SF1">
    <property type="entry name" value="FLAGELLAR ASSEMBLY FACTOR FLIW"/>
    <property type="match status" value="1"/>
</dbReference>
<reference evidence="6 11" key="2">
    <citation type="submission" date="2017-02" db="EMBL/GenBank/DDBJ databases">
        <title>Whole genome sequencing of Helicobacter bilis strain AAQJH.</title>
        <authorList>
            <person name="Conlan S."/>
            <person name="Thomas P.J."/>
            <person name="Mullikin J."/>
            <person name="Palmore T.N."/>
            <person name="Frank K.M."/>
            <person name="Segre J.A."/>
        </authorList>
    </citation>
    <scope>NUCLEOTIDE SEQUENCE [LARGE SCALE GENOMIC DNA]</scope>
    <source>
        <strain evidence="6 11">AAQJH</strain>
    </source>
</reference>
<dbReference type="AlphaFoldDB" id="A0A099V2Q5"/>
<dbReference type="InterPro" id="IPR003775">
    <property type="entry name" value="Flagellar_assembly_factor_FliW"/>
</dbReference>
<dbReference type="EMBL" id="JRPJ02000005">
    <property type="protein sequence ID" value="TLE11519.1"/>
    <property type="molecule type" value="Genomic_DNA"/>
</dbReference>
<dbReference type="SUPFAM" id="SSF141457">
    <property type="entry name" value="BH3618-like"/>
    <property type="match status" value="1"/>
</dbReference>
<dbReference type="Gene3D" id="2.30.290.10">
    <property type="entry name" value="BH3618-like"/>
    <property type="match status" value="1"/>
</dbReference>
<dbReference type="Proteomes" id="UP000029870">
    <property type="component" value="Unassembled WGS sequence"/>
</dbReference>
<gene>
    <name evidence="5 8" type="primary">fliW</name>
    <name evidence="7" type="ORF">LS77_009000</name>
    <name evidence="8" type="ORF">LS79_002450</name>
    <name evidence="6" type="ORF">XJ32_05665</name>
</gene>
<proteinExistence type="inferred from homology"/>
<dbReference type="PANTHER" id="PTHR39190">
    <property type="entry name" value="FLAGELLAR ASSEMBLY FACTOR FLIW"/>
    <property type="match status" value="1"/>
</dbReference>
<comment type="subunit">
    <text evidence="5">Interacts with translational regulator CsrA and flagellin(s).</text>
</comment>
<evidence type="ECO:0000313" key="10">
    <source>
        <dbReference type="Proteomes" id="UP000029870"/>
    </source>
</evidence>
<keyword evidence="1 5" id="KW-0963">Cytoplasm</keyword>
<keyword evidence="3 5" id="KW-0810">Translation regulation</keyword>
<dbReference type="EMBL" id="CP019645">
    <property type="protein sequence ID" value="AQQ59662.1"/>
    <property type="molecule type" value="Genomic_DNA"/>
</dbReference>
<evidence type="ECO:0000313" key="9">
    <source>
        <dbReference type="Proteomes" id="UP000029857"/>
    </source>
</evidence>
<sequence length="137" mass="15778">MIFEVKSPILGFEHVNKMKLEKLDEVFLRLTNADDATPIFTLVNPFVLRETYEFEVPMALKLLLDLENSKNILTANIMVMQNPIERSTINFLAPLVFNFDNLTMAQIVLDSIKYPHYKLAEPIANYYPQDTDAQPQA</sequence>
<dbReference type="GO" id="GO:0006417">
    <property type="term" value="P:regulation of translation"/>
    <property type="evidence" value="ECO:0007669"/>
    <property type="project" value="UniProtKB-KW"/>
</dbReference>
<dbReference type="EMBL" id="JRPH02000031">
    <property type="protein sequence ID" value="TLE03184.1"/>
    <property type="molecule type" value="Genomic_DNA"/>
</dbReference>
<keyword evidence="4 5" id="KW-0143">Chaperone</keyword>